<feature type="compositionally biased region" description="Polar residues" evidence="2">
    <location>
        <begin position="613"/>
        <end position="624"/>
    </location>
</feature>
<protein>
    <submittedName>
        <fullName evidence="3">Peptidase serine carboxypeptidase protein</fullName>
    </submittedName>
</protein>
<feature type="compositionally biased region" description="Basic and acidic residues" evidence="2">
    <location>
        <begin position="75"/>
        <end position="86"/>
    </location>
</feature>
<dbReference type="Proteomes" id="UP001174694">
    <property type="component" value="Unassembled WGS sequence"/>
</dbReference>
<feature type="region of interest" description="Disordered" evidence="2">
    <location>
        <begin position="192"/>
        <end position="417"/>
    </location>
</feature>
<feature type="region of interest" description="Disordered" evidence="2">
    <location>
        <begin position="1127"/>
        <end position="1146"/>
    </location>
</feature>
<feature type="region of interest" description="Disordered" evidence="2">
    <location>
        <begin position="1087"/>
        <end position="1119"/>
    </location>
</feature>
<feature type="compositionally biased region" description="Pro residues" evidence="2">
    <location>
        <begin position="1098"/>
        <end position="1116"/>
    </location>
</feature>
<feature type="region of interest" description="Disordered" evidence="2">
    <location>
        <begin position="689"/>
        <end position="762"/>
    </location>
</feature>
<name>A0AA38VS49_9PEZI</name>
<dbReference type="GO" id="GO:0004180">
    <property type="term" value="F:carboxypeptidase activity"/>
    <property type="evidence" value="ECO:0007669"/>
    <property type="project" value="UniProtKB-KW"/>
</dbReference>
<keyword evidence="3" id="KW-0378">Hydrolase</keyword>
<feature type="region of interest" description="Disordered" evidence="2">
    <location>
        <begin position="879"/>
        <end position="900"/>
    </location>
</feature>
<feature type="compositionally biased region" description="Basic and acidic residues" evidence="2">
    <location>
        <begin position="631"/>
        <end position="642"/>
    </location>
</feature>
<keyword evidence="1" id="KW-0945">Host-virus interaction</keyword>
<feature type="compositionally biased region" description="Low complexity" evidence="2">
    <location>
        <begin position="879"/>
        <end position="897"/>
    </location>
</feature>
<feature type="compositionally biased region" description="Low complexity" evidence="2">
    <location>
        <begin position="1129"/>
        <end position="1141"/>
    </location>
</feature>
<accession>A0AA38VS49</accession>
<keyword evidence="3" id="KW-0645">Protease</keyword>
<feature type="compositionally biased region" description="Basic and acidic residues" evidence="2">
    <location>
        <begin position="1016"/>
        <end position="1030"/>
    </location>
</feature>
<feature type="compositionally biased region" description="Low complexity" evidence="2">
    <location>
        <begin position="689"/>
        <end position="698"/>
    </location>
</feature>
<evidence type="ECO:0000313" key="3">
    <source>
        <dbReference type="EMBL" id="KAJ9149372.1"/>
    </source>
</evidence>
<evidence type="ECO:0000313" key="4">
    <source>
        <dbReference type="Proteomes" id="UP001174694"/>
    </source>
</evidence>
<proteinExistence type="predicted"/>
<feature type="compositionally biased region" description="Polar residues" evidence="2">
    <location>
        <begin position="148"/>
        <end position="157"/>
    </location>
</feature>
<dbReference type="PANTHER" id="PTHR13037:SF24">
    <property type="entry name" value="POLYCOMB PROTEIN PCL-RELATED"/>
    <property type="match status" value="1"/>
</dbReference>
<reference evidence="3" key="1">
    <citation type="submission" date="2022-07" db="EMBL/GenBank/DDBJ databases">
        <title>Fungi with potential for degradation of polypropylene.</title>
        <authorList>
            <person name="Gostincar C."/>
        </authorList>
    </citation>
    <scope>NUCLEOTIDE SEQUENCE</scope>
    <source>
        <strain evidence="3">EXF-13308</strain>
    </source>
</reference>
<dbReference type="AlphaFoldDB" id="A0AA38VS49"/>
<feature type="compositionally biased region" description="Low complexity" evidence="2">
    <location>
        <begin position="391"/>
        <end position="406"/>
    </location>
</feature>
<keyword evidence="3" id="KW-0121">Carboxypeptidase</keyword>
<dbReference type="EMBL" id="JANBVO010000010">
    <property type="protein sequence ID" value="KAJ9149372.1"/>
    <property type="molecule type" value="Genomic_DNA"/>
</dbReference>
<keyword evidence="4" id="KW-1185">Reference proteome</keyword>
<organism evidence="3 4">
    <name type="scientific">Pleurostoma richardsiae</name>
    <dbReference type="NCBI Taxonomy" id="41990"/>
    <lineage>
        <taxon>Eukaryota</taxon>
        <taxon>Fungi</taxon>
        <taxon>Dikarya</taxon>
        <taxon>Ascomycota</taxon>
        <taxon>Pezizomycotina</taxon>
        <taxon>Sordariomycetes</taxon>
        <taxon>Sordariomycetidae</taxon>
        <taxon>Calosphaeriales</taxon>
        <taxon>Pleurostomataceae</taxon>
        <taxon>Pleurostoma</taxon>
    </lineage>
</organism>
<gene>
    <name evidence="3" type="ORF">NKR23_g4348</name>
</gene>
<feature type="compositionally biased region" description="Low complexity" evidence="2">
    <location>
        <begin position="1169"/>
        <end position="1182"/>
    </location>
</feature>
<feature type="region of interest" description="Disordered" evidence="2">
    <location>
        <begin position="1"/>
        <end position="178"/>
    </location>
</feature>
<evidence type="ECO:0000256" key="2">
    <source>
        <dbReference type="SAM" id="MobiDB-lite"/>
    </source>
</evidence>
<feature type="region of interest" description="Disordered" evidence="2">
    <location>
        <begin position="457"/>
        <end position="495"/>
    </location>
</feature>
<feature type="region of interest" description="Disordered" evidence="2">
    <location>
        <begin position="1004"/>
        <end position="1038"/>
    </location>
</feature>
<feature type="region of interest" description="Disordered" evidence="2">
    <location>
        <begin position="779"/>
        <end position="844"/>
    </location>
</feature>
<feature type="compositionally biased region" description="Polar residues" evidence="2">
    <location>
        <begin position="339"/>
        <end position="355"/>
    </location>
</feature>
<dbReference type="PANTHER" id="PTHR13037">
    <property type="entry name" value="FORMIN"/>
    <property type="match status" value="1"/>
</dbReference>
<feature type="compositionally biased region" description="Polar residues" evidence="2">
    <location>
        <begin position="801"/>
        <end position="816"/>
    </location>
</feature>
<feature type="region of interest" description="Disordered" evidence="2">
    <location>
        <begin position="1154"/>
        <end position="1206"/>
    </location>
</feature>
<feature type="compositionally biased region" description="Polar residues" evidence="2">
    <location>
        <begin position="708"/>
        <end position="728"/>
    </location>
</feature>
<comment type="caution">
    <text evidence="3">The sequence shown here is derived from an EMBL/GenBank/DDBJ whole genome shotgun (WGS) entry which is preliminary data.</text>
</comment>
<feature type="compositionally biased region" description="Basic residues" evidence="2">
    <location>
        <begin position="1"/>
        <end position="11"/>
    </location>
</feature>
<feature type="compositionally biased region" description="Basic and acidic residues" evidence="2">
    <location>
        <begin position="457"/>
        <end position="468"/>
    </location>
</feature>
<feature type="compositionally biased region" description="Polar residues" evidence="2">
    <location>
        <begin position="1005"/>
        <end position="1015"/>
    </location>
</feature>
<feature type="compositionally biased region" description="Polar residues" evidence="2">
    <location>
        <begin position="539"/>
        <end position="549"/>
    </location>
</feature>
<evidence type="ECO:0000256" key="1">
    <source>
        <dbReference type="ARBA" id="ARBA00022581"/>
    </source>
</evidence>
<feature type="region of interest" description="Disordered" evidence="2">
    <location>
        <begin position="539"/>
        <end position="561"/>
    </location>
</feature>
<sequence>MLSHLRFHRRGPSNPSSPVPDQLSPWEHPDHGQGGQTPQDGSPHPDSRSRSPTNSHMPPSLPPIARVTSEPEPALSREDIDSHQLREPLSPPIQPPHNMSGSGFIGGVALRRAQQAGRPESTTAGATAGSRPESQISRAKPPPPPINTDINIFTRSTPVPVPPPKPAPSSFVAPMDMQPTTVSNVARRPVGTRLMSEPAAPTAPTASSQAQSEAHRAKKGLPFLKNPMSTLLLRRRTGQNPDLQAPLPHETPEPAYDPRIRGTRVHDFSAPRQPRRVISNDPAFGPGMRADTGLELQKARTMSPEQGGSGLSPYLSQGGQGAGSPISPYSPADAVFQTAVDSEGSSFEQPPQQGKQIPLDEKPLPEQPLPPVPPKDRPASTGSLAKKSRIVSVDANSVAAKSAASVRTTKSRKISLSEISTRDSVISALPKHMKSTSSRFSFDMVGAAKQEKILEERHRQREMERKVSDPVPSAQRDSRFDDFDEDGFDYDAMMDDDGLEERIPGVNADFDEEDEFEAELDDPDNDQENFAGFVFQRSDPQSTLASPNTPGMLVTPRDATGKPIGFAMTKDTTPELHASASPTYLINDALQPKEDEDDTITGLGIQGLGITQETLDGTNSNEQEQPLPRAEAQRPQRTRDDDLYFDEGLLEELNSHNDEMQSSTFDESIFDANDTDQFGRPIPGAFAQAQAMAAARAQDQARRESDMTSRFSAVSGVSESTAHTSLSVGLQHFPSVKEKATDTPVSPQHGAPSVVPPTHLTSQDKVAAYQAALAEAAHKAAASGKFRRDSSPSPPPPADLTITSPTTGSEPNSGGQATHDPVYDDYEEDDGFGHNGFDDYGFDDDEFDDEAIIAEANASALANDSDGFYGQEFGFYSAPASQPHHAHHASSSSVSSSKGNGAALSAQNLFEYANGGYFGPSGVMRSKSGRVVSREPNLTPITERSEYSNRNSIMSLALPPALGSDARSPSSLQSPGLAQLAMMADDSEMSLSALMKLRSRAWGGSQASLVSSPRDSSPKSERAGPTERGDGAISPWGNGSASGYLGVGAGHARKNSAFSLWSRDSDVGSGSGSPTLTMSMPFATVPAVDTGSGAPQPVFSPPAPPIPQASPGPQCPPVFEDEEAAEDIGSAGAGSSMSGSGVWMKSPASTEANHVGLLMMSPASPAPPSASSSTAPAPSRRPGMGHRHKGSADSISYIKEEESGETRWVVERRRTGEGGEVEILGREVVEGGRI</sequence>
<feature type="compositionally biased region" description="Low complexity" evidence="2">
    <location>
        <begin position="196"/>
        <end position="212"/>
    </location>
</feature>
<feature type="compositionally biased region" description="Basic and acidic residues" evidence="2">
    <location>
        <begin position="250"/>
        <end position="269"/>
    </location>
</feature>
<feature type="compositionally biased region" description="Acidic residues" evidence="2">
    <location>
        <begin position="482"/>
        <end position="495"/>
    </location>
</feature>
<feature type="region of interest" description="Disordered" evidence="2">
    <location>
        <begin position="611"/>
        <end position="647"/>
    </location>
</feature>